<reference evidence="2 3" key="1">
    <citation type="journal article" date="2001" name="J. Bacteriol.">
        <title>Genome sequence and comparative analysis of the solvent-producing bacterium Clostridium acetobutylicum.</title>
        <authorList>
            <person name="Nolling J."/>
            <person name="Breton G."/>
            <person name="Omelchenko M.V."/>
            <person name="Makarova K.S."/>
            <person name="Zeng Q."/>
            <person name="Gibson R."/>
            <person name="Lee H.M."/>
            <person name="Dubois J."/>
            <person name="Qiu D."/>
            <person name="Hitti J."/>
            <person name="Wolf Y.I."/>
            <person name="Tatusov R.L."/>
            <person name="Sabathe F."/>
            <person name="Doucette-Stamm L."/>
            <person name="Soucaille P."/>
            <person name="Daly M.J."/>
            <person name="Bennett G.N."/>
            <person name="Koonin E.V."/>
            <person name="Smith D.R."/>
        </authorList>
    </citation>
    <scope>NUCLEOTIDE SEQUENCE [LARGE SCALE GENOMIC DNA]</scope>
    <source>
        <strain evidence="3">ATCC 824 / DSM 792 / JCM 1419 / LMG 5710 / VKM B-1787</strain>
    </source>
</reference>
<dbReference type="GO" id="GO:0140359">
    <property type="term" value="F:ABC-type transporter activity"/>
    <property type="evidence" value="ECO:0007669"/>
    <property type="project" value="InterPro"/>
</dbReference>
<gene>
    <name evidence="2" type="ordered locus">CA_C0140</name>
</gene>
<protein>
    <submittedName>
        <fullName evidence="2">Predicted permease</fullName>
    </submittedName>
</protein>
<accession>Q97MQ2</accession>
<feature type="transmembrane region" description="Helical" evidence="1">
    <location>
        <begin position="374"/>
        <end position="394"/>
    </location>
</feature>
<dbReference type="PIR" id="A96917">
    <property type="entry name" value="A96917"/>
</dbReference>
<evidence type="ECO:0000313" key="2">
    <source>
        <dbReference type="EMBL" id="AAK78124.1"/>
    </source>
</evidence>
<dbReference type="PANTHER" id="PTHR37305">
    <property type="entry name" value="INTEGRAL MEMBRANE PROTEIN-RELATED"/>
    <property type="match status" value="1"/>
</dbReference>
<proteinExistence type="predicted"/>
<feature type="transmembrane region" description="Helical" evidence="1">
    <location>
        <begin position="285"/>
        <end position="306"/>
    </location>
</feature>
<dbReference type="AlphaFoldDB" id="Q97MQ2"/>
<dbReference type="PATRIC" id="fig|272562.8.peg.324"/>
<feature type="transmembrane region" description="Helical" evidence="1">
    <location>
        <begin position="313"/>
        <end position="332"/>
    </location>
</feature>
<dbReference type="Proteomes" id="UP000000814">
    <property type="component" value="Chromosome"/>
</dbReference>
<keyword evidence="1" id="KW-1133">Transmembrane helix</keyword>
<dbReference type="EMBL" id="AE001437">
    <property type="protein sequence ID" value="AAK78124.1"/>
    <property type="molecule type" value="Genomic_DNA"/>
</dbReference>
<evidence type="ECO:0000313" key="3">
    <source>
        <dbReference type="Proteomes" id="UP000000814"/>
    </source>
</evidence>
<feature type="transmembrane region" description="Helical" evidence="1">
    <location>
        <begin position="18"/>
        <end position="37"/>
    </location>
</feature>
<keyword evidence="1" id="KW-0812">Transmembrane</keyword>
<dbReference type="OrthoDB" id="2024038at2"/>
<dbReference type="KEGG" id="cac:CA_C0140"/>
<name>Q97MQ2_CLOAB</name>
<sequence length="405" mass="45314">MYRLITNELQKIFKRRKVLVVSIVFIAIILFFSLVQYKESHKTPVQTIVQNEKYISVYKEEMAYLDADTQKRVKENIAQYKNEIQEAYRAEDLDKLNWKDRIKYQISDDEKKKKLPDIVSDDTKIEQVNAQILSKKYALKNSVPDAADDYNEKALDVFIKMVSYVSLIILPVIICVIVLDVVSGECSPPTMKMLLTKPFSRGKILFSKFMAASIASIIAIVFSELISLIILGIVIGFGSINAPVSLGTKYQFNADKVLAGNWHDVKAIIGSTYVEPQWKVMLEMFGLEILFILAFTSICILISVLVNSNTVSMTSGIIIAVIMSFIVLKIMAGDGSSAGDVPFRKIAPYLINTYSSPGFLLSGDMTSQIRNPDISVGLGVLVNVITGAVCYIIAHIRFTRKDMLV</sequence>
<dbReference type="GO" id="GO:0005886">
    <property type="term" value="C:plasma membrane"/>
    <property type="evidence" value="ECO:0007669"/>
    <property type="project" value="UniProtKB-SubCell"/>
</dbReference>
<dbReference type="eggNOG" id="COG1277">
    <property type="taxonomic scope" value="Bacteria"/>
</dbReference>
<dbReference type="PANTHER" id="PTHR37305:SF1">
    <property type="entry name" value="MEMBRANE PROTEIN"/>
    <property type="match status" value="1"/>
</dbReference>
<dbReference type="HOGENOM" id="CLU_050687_3_0_9"/>
<feature type="transmembrane region" description="Helical" evidence="1">
    <location>
        <begin position="204"/>
        <end position="237"/>
    </location>
</feature>
<evidence type="ECO:0000256" key="1">
    <source>
        <dbReference type="SAM" id="Phobius"/>
    </source>
</evidence>
<dbReference type="GeneID" id="44996623"/>
<keyword evidence="1" id="KW-0472">Membrane</keyword>
<dbReference type="RefSeq" id="WP_010963466.1">
    <property type="nucleotide sequence ID" value="NC_003030.1"/>
</dbReference>
<dbReference type="Pfam" id="PF12679">
    <property type="entry name" value="ABC2_membrane_2"/>
    <property type="match status" value="1"/>
</dbReference>
<feature type="transmembrane region" description="Helical" evidence="1">
    <location>
        <begin position="161"/>
        <end position="183"/>
    </location>
</feature>
<keyword evidence="3" id="KW-1185">Reference proteome</keyword>
<dbReference type="STRING" id="272562.CA_C0140"/>
<organism evidence="2 3">
    <name type="scientific">Clostridium acetobutylicum (strain ATCC 824 / DSM 792 / JCM 1419 / IAM 19013 / LMG 5710 / NBRC 13948 / NRRL B-527 / VKM B-1787 / 2291 / W)</name>
    <dbReference type="NCBI Taxonomy" id="272562"/>
    <lineage>
        <taxon>Bacteria</taxon>
        <taxon>Bacillati</taxon>
        <taxon>Bacillota</taxon>
        <taxon>Clostridia</taxon>
        <taxon>Eubacteriales</taxon>
        <taxon>Clostridiaceae</taxon>
        <taxon>Clostridium</taxon>
    </lineage>
</organism>